<evidence type="ECO:0000256" key="3">
    <source>
        <dbReference type="ARBA" id="ARBA00023163"/>
    </source>
</evidence>
<dbReference type="Gene3D" id="1.10.10.10">
    <property type="entry name" value="Winged helix-like DNA-binding domain superfamily/Winged helix DNA-binding domain"/>
    <property type="match status" value="1"/>
</dbReference>
<dbReference type="SUPFAM" id="SSF88659">
    <property type="entry name" value="Sigma3 and sigma4 domains of RNA polymerase sigma factors"/>
    <property type="match status" value="1"/>
</dbReference>
<accession>A0A5C6FD33</accession>
<dbReference type="Pfam" id="PF04545">
    <property type="entry name" value="Sigma70_r4"/>
    <property type="match status" value="1"/>
</dbReference>
<organism evidence="5 6">
    <name type="scientific">Rubripirellula tenax</name>
    <dbReference type="NCBI Taxonomy" id="2528015"/>
    <lineage>
        <taxon>Bacteria</taxon>
        <taxon>Pseudomonadati</taxon>
        <taxon>Planctomycetota</taxon>
        <taxon>Planctomycetia</taxon>
        <taxon>Pirellulales</taxon>
        <taxon>Pirellulaceae</taxon>
        <taxon>Rubripirellula</taxon>
    </lineage>
</organism>
<dbReference type="PANTHER" id="PTHR43133">
    <property type="entry name" value="RNA POLYMERASE ECF-TYPE SIGMA FACTO"/>
    <property type="match status" value="1"/>
</dbReference>
<evidence type="ECO:0000256" key="2">
    <source>
        <dbReference type="ARBA" id="ARBA00023082"/>
    </source>
</evidence>
<reference evidence="5 6" key="1">
    <citation type="submission" date="2019-02" db="EMBL/GenBank/DDBJ databases">
        <title>Deep-cultivation of Planctomycetes and their phenomic and genomic characterization uncovers novel biology.</title>
        <authorList>
            <person name="Wiegand S."/>
            <person name="Jogler M."/>
            <person name="Boedeker C."/>
            <person name="Pinto D."/>
            <person name="Vollmers J."/>
            <person name="Rivas-Marin E."/>
            <person name="Kohn T."/>
            <person name="Peeters S.H."/>
            <person name="Heuer A."/>
            <person name="Rast P."/>
            <person name="Oberbeckmann S."/>
            <person name="Bunk B."/>
            <person name="Jeske O."/>
            <person name="Meyerdierks A."/>
            <person name="Storesund J.E."/>
            <person name="Kallscheuer N."/>
            <person name="Luecker S."/>
            <person name="Lage O.M."/>
            <person name="Pohl T."/>
            <person name="Merkel B.J."/>
            <person name="Hornburger P."/>
            <person name="Mueller R.-W."/>
            <person name="Bruemmer F."/>
            <person name="Labrenz M."/>
            <person name="Spormann A.M."/>
            <person name="Op Den Camp H."/>
            <person name="Overmann J."/>
            <person name="Amann R."/>
            <person name="Jetten M.S.M."/>
            <person name="Mascher T."/>
            <person name="Medema M.H."/>
            <person name="Devos D.P."/>
            <person name="Kaster A.-K."/>
            <person name="Ovreas L."/>
            <person name="Rohde M."/>
            <person name="Galperin M.Y."/>
            <person name="Jogler C."/>
        </authorList>
    </citation>
    <scope>NUCLEOTIDE SEQUENCE [LARGE SCALE GENOMIC DNA]</scope>
    <source>
        <strain evidence="5 6">Poly51</strain>
    </source>
</reference>
<gene>
    <name evidence="5" type="primary">rpoE_2</name>
    <name evidence="5" type="ORF">Poly51_21230</name>
</gene>
<dbReference type="AlphaFoldDB" id="A0A5C6FD33"/>
<evidence type="ECO:0000256" key="1">
    <source>
        <dbReference type="ARBA" id="ARBA00023015"/>
    </source>
</evidence>
<keyword evidence="6" id="KW-1185">Reference proteome</keyword>
<proteinExistence type="predicted"/>
<dbReference type="GO" id="GO:0006352">
    <property type="term" value="P:DNA-templated transcription initiation"/>
    <property type="evidence" value="ECO:0007669"/>
    <property type="project" value="InterPro"/>
</dbReference>
<dbReference type="Proteomes" id="UP000318288">
    <property type="component" value="Unassembled WGS sequence"/>
</dbReference>
<name>A0A5C6FD33_9BACT</name>
<comment type="caution">
    <text evidence="5">The sequence shown here is derived from an EMBL/GenBank/DDBJ whole genome shotgun (WGS) entry which is preliminary data.</text>
</comment>
<dbReference type="NCBIfam" id="TIGR02937">
    <property type="entry name" value="sigma70-ECF"/>
    <property type="match status" value="1"/>
</dbReference>
<feature type="domain" description="RNA polymerase sigma-70 region 4" evidence="4">
    <location>
        <begin position="31"/>
        <end position="80"/>
    </location>
</feature>
<evidence type="ECO:0000313" key="5">
    <source>
        <dbReference type="EMBL" id="TWU59335.1"/>
    </source>
</evidence>
<evidence type="ECO:0000259" key="4">
    <source>
        <dbReference type="Pfam" id="PF04545"/>
    </source>
</evidence>
<dbReference type="CDD" id="cd06171">
    <property type="entry name" value="Sigma70_r4"/>
    <property type="match status" value="1"/>
</dbReference>
<keyword evidence="3" id="KW-0804">Transcription</keyword>
<dbReference type="InterPro" id="IPR013324">
    <property type="entry name" value="RNA_pol_sigma_r3/r4-like"/>
</dbReference>
<keyword evidence="2" id="KW-0731">Sigma factor</keyword>
<sequence length="87" mass="10025">MMSTYGQADFVDDDPAIQAIRDETRQLVCDAIGRLPAEERDVVSLRMQDNLTFQQISKRLGIPLGTALTRMRRALERLRHEIQPDDR</sequence>
<keyword evidence="1" id="KW-0805">Transcription regulation</keyword>
<dbReference type="PANTHER" id="PTHR43133:SF62">
    <property type="entry name" value="RNA POLYMERASE SIGMA FACTOR SIGZ"/>
    <property type="match status" value="1"/>
</dbReference>
<dbReference type="GO" id="GO:0016987">
    <property type="term" value="F:sigma factor activity"/>
    <property type="evidence" value="ECO:0007669"/>
    <property type="project" value="UniProtKB-KW"/>
</dbReference>
<dbReference type="InterPro" id="IPR014284">
    <property type="entry name" value="RNA_pol_sigma-70_dom"/>
</dbReference>
<dbReference type="EMBL" id="SJPW01000002">
    <property type="protein sequence ID" value="TWU59335.1"/>
    <property type="molecule type" value="Genomic_DNA"/>
</dbReference>
<dbReference type="InterPro" id="IPR007630">
    <property type="entry name" value="RNA_pol_sigma70_r4"/>
</dbReference>
<dbReference type="InterPro" id="IPR036388">
    <property type="entry name" value="WH-like_DNA-bd_sf"/>
</dbReference>
<evidence type="ECO:0000313" key="6">
    <source>
        <dbReference type="Proteomes" id="UP000318288"/>
    </source>
</evidence>
<dbReference type="InterPro" id="IPR039425">
    <property type="entry name" value="RNA_pol_sigma-70-like"/>
</dbReference>
<protein>
    <submittedName>
        <fullName evidence="5">ECF RNA polymerase sigma-E factor</fullName>
    </submittedName>
</protein>